<feature type="transmembrane region" description="Helical" evidence="2">
    <location>
        <begin position="6"/>
        <end position="27"/>
    </location>
</feature>
<evidence type="ECO:0000256" key="1">
    <source>
        <dbReference type="SAM" id="MobiDB-lite"/>
    </source>
</evidence>
<proteinExistence type="predicted"/>
<sequence length="106" mass="12080">MLQAVGTIGTIVVLFIMALTPTLLHIWPQLNLLDMFSRRQHCDLAGRSPKVLEYMPVTSRSTPDADEQPPDAYKHPPDAVDKQDDANDNRRQWLNTGGDRRQRPQM</sequence>
<feature type="compositionally biased region" description="Basic and acidic residues" evidence="1">
    <location>
        <begin position="72"/>
        <end position="91"/>
    </location>
</feature>
<keyword evidence="2" id="KW-0812">Transmembrane</keyword>
<dbReference type="Proteomes" id="UP001182556">
    <property type="component" value="Unassembled WGS sequence"/>
</dbReference>
<dbReference type="EMBL" id="JAODAN010000013">
    <property type="protein sequence ID" value="KAK1920737.1"/>
    <property type="molecule type" value="Genomic_DNA"/>
</dbReference>
<feature type="region of interest" description="Disordered" evidence="1">
    <location>
        <begin position="52"/>
        <end position="106"/>
    </location>
</feature>
<reference evidence="3" key="1">
    <citation type="submission" date="2023-02" db="EMBL/GenBank/DDBJ databases">
        <title>Identification and recombinant expression of a fungal hydrolase from Papiliotrema laurentii that hydrolyzes apple cutin and clears colloidal polyester polyurethane.</title>
        <authorList>
            <consortium name="DOE Joint Genome Institute"/>
            <person name="Roman V.A."/>
            <person name="Bojanowski C."/>
            <person name="Crable B.R."/>
            <person name="Wagner D.N."/>
            <person name="Hung C.S."/>
            <person name="Nadeau L.J."/>
            <person name="Schratz L."/>
            <person name="Haridas S."/>
            <person name="Pangilinan J."/>
            <person name="Lipzen A."/>
            <person name="Na H."/>
            <person name="Yan M."/>
            <person name="Ng V."/>
            <person name="Grigoriev I.V."/>
            <person name="Spatafora J.W."/>
            <person name="Barlow D."/>
            <person name="Biffinger J."/>
            <person name="Kelley-Loughnane N."/>
            <person name="Varaljay V.A."/>
            <person name="Crookes-Goodson W.J."/>
        </authorList>
    </citation>
    <scope>NUCLEOTIDE SEQUENCE</scope>
    <source>
        <strain evidence="3">5307AH</strain>
    </source>
</reference>
<comment type="caution">
    <text evidence="3">The sequence shown here is derived from an EMBL/GenBank/DDBJ whole genome shotgun (WGS) entry which is preliminary data.</text>
</comment>
<evidence type="ECO:0000256" key="2">
    <source>
        <dbReference type="SAM" id="Phobius"/>
    </source>
</evidence>
<accession>A0AAD9CSF0</accession>
<organism evidence="3 4">
    <name type="scientific">Papiliotrema laurentii</name>
    <name type="common">Cryptococcus laurentii</name>
    <dbReference type="NCBI Taxonomy" id="5418"/>
    <lineage>
        <taxon>Eukaryota</taxon>
        <taxon>Fungi</taxon>
        <taxon>Dikarya</taxon>
        <taxon>Basidiomycota</taxon>
        <taxon>Agaricomycotina</taxon>
        <taxon>Tremellomycetes</taxon>
        <taxon>Tremellales</taxon>
        <taxon>Rhynchogastremaceae</taxon>
        <taxon>Papiliotrema</taxon>
    </lineage>
</organism>
<dbReference type="AlphaFoldDB" id="A0AAD9CSF0"/>
<gene>
    <name evidence="3" type="ORF">DB88DRAFT_502576</name>
</gene>
<keyword evidence="2" id="KW-1133">Transmembrane helix</keyword>
<name>A0AAD9CSF0_PAPLA</name>
<evidence type="ECO:0000313" key="4">
    <source>
        <dbReference type="Proteomes" id="UP001182556"/>
    </source>
</evidence>
<keyword evidence="2" id="KW-0472">Membrane</keyword>
<keyword evidence="4" id="KW-1185">Reference proteome</keyword>
<protein>
    <submittedName>
        <fullName evidence="3">Uncharacterized protein</fullName>
    </submittedName>
</protein>
<evidence type="ECO:0000313" key="3">
    <source>
        <dbReference type="EMBL" id="KAK1920737.1"/>
    </source>
</evidence>